<dbReference type="NCBIfam" id="NF000595">
    <property type="entry name" value="PRK00015.1-3"/>
    <property type="match status" value="1"/>
</dbReference>
<gene>
    <name evidence="14" type="primary">rnhB</name>
    <name evidence="19" type="ORF">H4W79_001326</name>
</gene>
<dbReference type="InterPro" id="IPR001352">
    <property type="entry name" value="RNase_HII/HIII"/>
</dbReference>
<evidence type="ECO:0000256" key="2">
    <source>
        <dbReference type="ARBA" id="ARBA00001946"/>
    </source>
</evidence>
<evidence type="ECO:0000256" key="3">
    <source>
        <dbReference type="ARBA" id="ARBA00004065"/>
    </source>
</evidence>
<comment type="catalytic activity">
    <reaction evidence="1 14 15 16">
        <text>Endonucleolytic cleavage to 5'-phosphomonoester.</text>
        <dbReference type="EC" id="3.1.26.4"/>
    </reaction>
</comment>
<sequence length="243" mass="26231">MPTTTSQTIPSKNGPDRVSGPQPAPTFEVEDELRAAGARVVAGVDEVGRGAWAGPLLVCAAIPGRGAPPAGLTDSKRLTPKRRRELAVLVEPWVADHAFGWSEAAEIDEVGMTEALHRAARRALDALEPRPEAVILDGRHDFIGRPWNVRTQVKGDLTCVSVAAAAILAKVRRDALMAELAEAHPGYGFERAAGYPSPTHRATLAEAGPTPQHRMSWAYLDDLPRWRHLRRVRPAPGGQIPLL</sequence>
<comment type="function">
    <text evidence="3 14 16">Endonuclease that specifically degrades the RNA of RNA-DNA hybrids.</text>
</comment>
<dbReference type="RefSeq" id="WP_373295668.1">
    <property type="nucleotide sequence ID" value="NZ_BMXJ01000006.1"/>
</dbReference>
<evidence type="ECO:0000256" key="11">
    <source>
        <dbReference type="ARBA" id="ARBA00022759"/>
    </source>
</evidence>
<dbReference type="PANTHER" id="PTHR10954:SF18">
    <property type="entry name" value="RIBONUCLEASE HII"/>
    <property type="match status" value="1"/>
</dbReference>
<feature type="binding site" evidence="14 15">
    <location>
        <position position="45"/>
    </location>
    <ligand>
        <name>a divalent metal cation</name>
        <dbReference type="ChEBI" id="CHEBI:60240"/>
    </ligand>
</feature>
<dbReference type="InterPro" id="IPR036397">
    <property type="entry name" value="RNaseH_sf"/>
</dbReference>
<name>A0ABR9HDN2_9ACTN</name>
<feature type="compositionally biased region" description="Polar residues" evidence="17">
    <location>
        <begin position="1"/>
        <end position="11"/>
    </location>
</feature>
<keyword evidence="11 14" id="KW-0255">Endonuclease</keyword>
<dbReference type="InterPro" id="IPR022898">
    <property type="entry name" value="RNase_HII"/>
</dbReference>
<evidence type="ECO:0000313" key="19">
    <source>
        <dbReference type="EMBL" id="MBE1457112.1"/>
    </source>
</evidence>
<evidence type="ECO:0000256" key="1">
    <source>
        <dbReference type="ARBA" id="ARBA00000077"/>
    </source>
</evidence>
<evidence type="ECO:0000256" key="7">
    <source>
        <dbReference type="ARBA" id="ARBA00019179"/>
    </source>
</evidence>
<feature type="binding site" evidence="14 15">
    <location>
        <position position="137"/>
    </location>
    <ligand>
        <name>a divalent metal cation</name>
        <dbReference type="ChEBI" id="CHEBI:60240"/>
    </ligand>
</feature>
<dbReference type="Proteomes" id="UP000598217">
    <property type="component" value="Unassembled WGS sequence"/>
</dbReference>
<feature type="region of interest" description="Disordered" evidence="17">
    <location>
        <begin position="1"/>
        <end position="25"/>
    </location>
</feature>
<keyword evidence="8 14" id="KW-0963">Cytoplasm</keyword>
<evidence type="ECO:0000256" key="13">
    <source>
        <dbReference type="ARBA" id="ARBA00023211"/>
    </source>
</evidence>
<organism evidence="19 20">
    <name type="scientific">Nocardiopsis terrae</name>
    <dbReference type="NCBI Taxonomy" id="372655"/>
    <lineage>
        <taxon>Bacteria</taxon>
        <taxon>Bacillati</taxon>
        <taxon>Actinomycetota</taxon>
        <taxon>Actinomycetes</taxon>
        <taxon>Streptosporangiales</taxon>
        <taxon>Nocardiopsidaceae</taxon>
        <taxon>Nocardiopsis</taxon>
    </lineage>
</organism>
<dbReference type="EC" id="3.1.26.4" evidence="6 14"/>
<evidence type="ECO:0000256" key="14">
    <source>
        <dbReference type="HAMAP-Rule" id="MF_00052"/>
    </source>
</evidence>
<dbReference type="EMBL" id="JADBDY010000001">
    <property type="protein sequence ID" value="MBE1457112.1"/>
    <property type="molecule type" value="Genomic_DNA"/>
</dbReference>
<reference evidence="19 20" key="1">
    <citation type="submission" date="2020-10" db="EMBL/GenBank/DDBJ databases">
        <title>Sequencing the genomes of 1000 actinobacteria strains.</title>
        <authorList>
            <person name="Klenk H.-P."/>
        </authorList>
    </citation>
    <scope>NUCLEOTIDE SEQUENCE [LARGE SCALE GENOMIC DNA]</scope>
    <source>
        <strain evidence="19 20">DSM 45157</strain>
    </source>
</reference>
<keyword evidence="20" id="KW-1185">Reference proteome</keyword>
<feature type="domain" description="RNase H type-2" evidence="18">
    <location>
        <begin position="39"/>
        <end position="237"/>
    </location>
</feature>
<evidence type="ECO:0000256" key="16">
    <source>
        <dbReference type="RuleBase" id="RU003515"/>
    </source>
</evidence>
<dbReference type="HAMAP" id="MF_00052_B">
    <property type="entry name" value="RNase_HII_B"/>
    <property type="match status" value="1"/>
</dbReference>
<comment type="caution">
    <text evidence="19">The sequence shown here is derived from an EMBL/GenBank/DDBJ whole genome shotgun (WGS) entry which is preliminary data.</text>
</comment>
<evidence type="ECO:0000256" key="10">
    <source>
        <dbReference type="ARBA" id="ARBA00022723"/>
    </source>
</evidence>
<accession>A0ABR9HDN2</accession>
<comment type="similarity">
    <text evidence="5 14 16">Belongs to the RNase HII family.</text>
</comment>
<dbReference type="Pfam" id="PF01351">
    <property type="entry name" value="RNase_HII"/>
    <property type="match status" value="1"/>
</dbReference>
<evidence type="ECO:0000256" key="17">
    <source>
        <dbReference type="SAM" id="MobiDB-lite"/>
    </source>
</evidence>
<evidence type="ECO:0000259" key="18">
    <source>
        <dbReference type="PROSITE" id="PS51975"/>
    </source>
</evidence>
<comment type="cofactor">
    <cofactor evidence="2">
        <name>Mg(2+)</name>
        <dbReference type="ChEBI" id="CHEBI:18420"/>
    </cofactor>
</comment>
<comment type="subcellular location">
    <subcellularLocation>
        <location evidence="4 14">Cytoplasm</location>
    </subcellularLocation>
</comment>
<proteinExistence type="inferred from homology"/>
<dbReference type="GO" id="GO:0004523">
    <property type="term" value="F:RNA-DNA hybrid ribonuclease activity"/>
    <property type="evidence" value="ECO:0007669"/>
    <property type="project" value="UniProtKB-EC"/>
</dbReference>
<evidence type="ECO:0000256" key="6">
    <source>
        <dbReference type="ARBA" id="ARBA00012180"/>
    </source>
</evidence>
<protein>
    <recommendedName>
        <fullName evidence="7 14">Ribonuclease HII</fullName>
        <shortName evidence="14">RNase HII</shortName>
        <ecNumber evidence="6 14">3.1.26.4</ecNumber>
    </recommendedName>
</protein>
<evidence type="ECO:0000256" key="15">
    <source>
        <dbReference type="PROSITE-ProRule" id="PRU01319"/>
    </source>
</evidence>
<dbReference type="SUPFAM" id="SSF53098">
    <property type="entry name" value="Ribonuclease H-like"/>
    <property type="match status" value="1"/>
</dbReference>
<evidence type="ECO:0000313" key="20">
    <source>
        <dbReference type="Proteomes" id="UP000598217"/>
    </source>
</evidence>
<feature type="binding site" evidence="14 15">
    <location>
        <position position="46"/>
    </location>
    <ligand>
        <name>a divalent metal cation</name>
        <dbReference type="ChEBI" id="CHEBI:60240"/>
    </ligand>
</feature>
<dbReference type="InterPro" id="IPR024567">
    <property type="entry name" value="RNase_HII/HIII_dom"/>
</dbReference>
<evidence type="ECO:0000256" key="4">
    <source>
        <dbReference type="ARBA" id="ARBA00004496"/>
    </source>
</evidence>
<dbReference type="PANTHER" id="PTHR10954">
    <property type="entry name" value="RIBONUCLEASE H2 SUBUNIT A"/>
    <property type="match status" value="1"/>
</dbReference>
<keyword evidence="10 14" id="KW-0479">Metal-binding</keyword>
<keyword evidence="9 14" id="KW-0540">Nuclease</keyword>
<comment type="cofactor">
    <cofactor evidence="14 15">
        <name>Mn(2+)</name>
        <dbReference type="ChEBI" id="CHEBI:29035"/>
    </cofactor>
    <cofactor evidence="14 15">
        <name>Mg(2+)</name>
        <dbReference type="ChEBI" id="CHEBI:18420"/>
    </cofactor>
    <text evidence="14 15">Manganese or magnesium. Binds 1 divalent metal ion per monomer in the absence of substrate. May bind a second metal ion after substrate binding.</text>
</comment>
<evidence type="ECO:0000256" key="8">
    <source>
        <dbReference type="ARBA" id="ARBA00022490"/>
    </source>
</evidence>
<dbReference type="CDD" id="cd07182">
    <property type="entry name" value="RNase_HII_bacteria_HII_like"/>
    <property type="match status" value="1"/>
</dbReference>
<keyword evidence="12 14" id="KW-0378">Hydrolase</keyword>
<evidence type="ECO:0000256" key="5">
    <source>
        <dbReference type="ARBA" id="ARBA00007383"/>
    </source>
</evidence>
<dbReference type="InterPro" id="IPR012337">
    <property type="entry name" value="RNaseH-like_sf"/>
</dbReference>
<evidence type="ECO:0000256" key="12">
    <source>
        <dbReference type="ARBA" id="ARBA00022801"/>
    </source>
</evidence>
<dbReference type="PROSITE" id="PS51975">
    <property type="entry name" value="RNASE_H_2"/>
    <property type="match status" value="1"/>
</dbReference>
<evidence type="ECO:0000256" key="9">
    <source>
        <dbReference type="ARBA" id="ARBA00022722"/>
    </source>
</evidence>
<keyword evidence="13 14" id="KW-0464">Manganese</keyword>
<dbReference type="Gene3D" id="3.30.420.10">
    <property type="entry name" value="Ribonuclease H-like superfamily/Ribonuclease H"/>
    <property type="match status" value="1"/>
</dbReference>